<evidence type="ECO:0000256" key="4">
    <source>
        <dbReference type="RuleBase" id="RU366011"/>
    </source>
</evidence>
<protein>
    <recommendedName>
        <fullName evidence="4">Glutathione-dependent peroxiredoxin</fullName>
        <ecNumber evidence="4">1.11.1.27</ecNumber>
    </recommendedName>
</protein>
<keyword evidence="2 4" id="KW-0560">Oxidoreductase</keyword>
<keyword evidence="4" id="KW-0676">Redox-active center</keyword>
<keyword evidence="7" id="KW-1185">Reference proteome</keyword>
<dbReference type="Pfam" id="PF08534">
    <property type="entry name" value="Redoxin"/>
    <property type="match status" value="1"/>
</dbReference>
<keyword evidence="1 4" id="KW-0575">Peroxidase</keyword>
<dbReference type="AlphaFoldDB" id="A0A1U7N9H3"/>
<accession>A0A1U7N9H3</accession>
<feature type="active site" description="Cysteine sulfenic acid (-SOH) intermediate" evidence="3">
    <location>
        <position position="55"/>
    </location>
</feature>
<dbReference type="GO" id="GO:0045454">
    <property type="term" value="P:cell redox homeostasis"/>
    <property type="evidence" value="ECO:0007669"/>
    <property type="project" value="TreeGrafter"/>
</dbReference>
<sequence length="177" mass="20080">MVINQVPDVVFKTRVRDESVAGPNPFRWQDRTTQEIFGGKRIVLFSLPGAFTPTCSSTHLPRYEELFDEIKAQGVDQVICLSVNDAFVMFQWGKQQGVQNIFLLPDGNGEFTRKMGMLVEKDNLGFGMRSWRYSMVVDDGKIEKMFVEPGYEDNCPTDPFEVSDADTMLAYLKSAKS</sequence>
<dbReference type="CDD" id="cd03013">
    <property type="entry name" value="PRX5_like"/>
    <property type="match status" value="1"/>
</dbReference>
<comment type="catalytic activity">
    <reaction evidence="4">
        <text>a hydroperoxide + 2 glutathione = an alcohol + glutathione disulfide + H2O</text>
        <dbReference type="Rhea" id="RHEA:62632"/>
        <dbReference type="ChEBI" id="CHEBI:15377"/>
        <dbReference type="ChEBI" id="CHEBI:30879"/>
        <dbReference type="ChEBI" id="CHEBI:35924"/>
        <dbReference type="ChEBI" id="CHEBI:57925"/>
        <dbReference type="ChEBI" id="CHEBI:58297"/>
        <dbReference type="EC" id="1.11.1.27"/>
    </reaction>
</comment>
<dbReference type="Proteomes" id="UP000186657">
    <property type="component" value="Unassembled WGS sequence"/>
</dbReference>
<dbReference type="EMBL" id="MKZS01000001">
    <property type="protein sequence ID" value="OLT62602.1"/>
    <property type="molecule type" value="Genomic_DNA"/>
</dbReference>
<evidence type="ECO:0000256" key="3">
    <source>
        <dbReference type="PIRSR" id="PIRSR637944-1"/>
    </source>
</evidence>
<evidence type="ECO:0000259" key="5">
    <source>
        <dbReference type="PROSITE" id="PS51352"/>
    </source>
</evidence>
<comment type="caution">
    <text evidence="6">The sequence shown here is derived from an EMBL/GenBank/DDBJ whole genome shotgun (WGS) entry which is preliminary data.</text>
</comment>
<name>A0A1U7N9H3_9CYAN</name>
<dbReference type="PROSITE" id="PS51352">
    <property type="entry name" value="THIOREDOXIN_2"/>
    <property type="match status" value="1"/>
</dbReference>
<dbReference type="EC" id="1.11.1.27" evidence="4"/>
<dbReference type="GO" id="GO:0034599">
    <property type="term" value="P:cellular response to oxidative stress"/>
    <property type="evidence" value="ECO:0007669"/>
    <property type="project" value="InterPro"/>
</dbReference>
<dbReference type="RefSeq" id="WP_075904789.1">
    <property type="nucleotide sequence ID" value="NZ_MKZS01000001.1"/>
</dbReference>
<evidence type="ECO:0000313" key="6">
    <source>
        <dbReference type="EMBL" id="OLT62602.1"/>
    </source>
</evidence>
<dbReference type="InterPro" id="IPR036249">
    <property type="entry name" value="Thioredoxin-like_sf"/>
</dbReference>
<comment type="similarity">
    <text evidence="4">Belongs to the peroxiredoxin family. Prx5 subfamily.</text>
</comment>
<dbReference type="SUPFAM" id="SSF52833">
    <property type="entry name" value="Thioredoxin-like"/>
    <property type="match status" value="1"/>
</dbReference>
<feature type="domain" description="Thioredoxin" evidence="5">
    <location>
        <begin position="1"/>
        <end position="177"/>
    </location>
</feature>
<dbReference type="Gene3D" id="3.40.30.10">
    <property type="entry name" value="Glutaredoxin"/>
    <property type="match status" value="1"/>
</dbReference>
<reference evidence="6 7" key="1">
    <citation type="submission" date="2016-10" db="EMBL/GenBank/DDBJ databases">
        <title>Comparative genomics uncovers the prolific and rare metabolic potential of the cyanobacterial genus Moorea.</title>
        <authorList>
            <person name="Leao T."/>
            <person name="Castelao G."/>
            <person name="Korobeynikov A."/>
            <person name="Monroe E.A."/>
            <person name="Podell S."/>
            <person name="Glukhov E."/>
            <person name="Allen E."/>
            <person name="Gerwick W.H."/>
            <person name="Gerwick L."/>
        </authorList>
    </citation>
    <scope>NUCLEOTIDE SEQUENCE [LARGE SCALE GENOMIC DNA]</scope>
    <source>
        <strain evidence="6 7">PNG5-198</strain>
    </source>
</reference>
<dbReference type="GO" id="GO:0042744">
    <property type="term" value="P:hydrogen peroxide catabolic process"/>
    <property type="evidence" value="ECO:0007669"/>
    <property type="project" value="TreeGrafter"/>
</dbReference>
<evidence type="ECO:0000313" key="7">
    <source>
        <dbReference type="Proteomes" id="UP000186657"/>
    </source>
</evidence>
<dbReference type="InterPro" id="IPR037944">
    <property type="entry name" value="PRX5-like"/>
</dbReference>
<comment type="function">
    <text evidence="4">Thiol-specific peroxidase that catalyzes the reduction of hydrogen peroxide and organic hydroperoxides to water and alcohols, respectively. Plays a role in cell protection against oxidative stress by detoxifying peroxides.</text>
</comment>
<evidence type="ECO:0000256" key="1">
    <source>
        <dbReference type="ARBA" id="ARBA00022559"/>
    </source>
</evidence>
<dbReference type="PANTHER" id="PTHR10430:SF16">
    <property type="entry name" value="PEROXIREDOXIN-5, MITOCHONDRIAL"/>
    <property type="match status" value="1"/>
</dbReference>
<dbReference type="GO" id="GO:0005737">
    <property type="term" value="C:cytoplasm"/>
    <property type="evidence" value="ECO:0007669"/>
    <property type="project" value="TreeGrafter"/>
</dbReference>
<organism evidence="6 7">
    <name type="scientific">Moorena bouillonii PNG</name>
    <dbReference type="NCBI Taxonomy" id="568701"/>
    <lineage>
        <taxon>Bacteria</taxon>
        <taxon>Bacillati</taxon>
        <taxon>Cyanobacteriota</taxon>
        <taxon>Cyanophyceae</taxon>
        <taxon>Coleofasciculales</taxon>
        <taxon>Coleofasciculaceae</taxon>
        <taxon>Moorena</taxon>
    </lineage>
</organism>
<dbReference type="GO" id="GO:0008379">
    <property type="term" value="F:thioredoxin peroxidase activity"/>
    <property type="evidence" value="ECO:0007669"/>
    <property type="project" value="InterPro"/>
</dbReference>
<keyword evidence="4" id="KW-0049">Antioxidant</keyword>
<dbReference type="InterPro" id="IPR013740">
    <property type="entry name" value="Redoxin"/>
</dbReference>
<proteinExistence type="inferred from homology"/>
<gene>
    <name evidence="6" type="ORF">BJP37_29815</name>
</gene>
<dbReference type="PANTHER" id="PTHR10430">
    <property type="entry name" value="PEROXIREDOXIN"/>
    <property type="match status" value="1"/>
</dbReference>
<dbReference type="InterPro" id="IPR013766">
    <property type="entry name" value="Thioredoxin_domain"/>
</dbReference>
<evidence type="ECO:0000256" key="2">
    <source>
        <dbReference type="ARBA" id="ARBA00023002"/>
    </source>
</evidence>